<keyword evidence="1" id="KW-0479">Metal-binding</keyword>
<feature type="domain" description="FLYWCH-type" evidence="4">
    <location>
        <begin position="76"/>
        <end position="123"/>
    </location>
</feature>
<keyword evidence="6" id="KW-1185">Reference proteome</keyword>
<reference evidence="5" key="1">
    <citation type="submission" date="2021-02" db="EMBL/GenBank/DDBJ databases">
        <authorList>
            <person name="Nowell W R."/>
        </authorList>
    </citation>
    <scope>NUCLEOTIDE SEQUENCE</scope>
</reference>
<protein>
    <recommendedName>
        <fullName evidence="4">FLYWCH-type domain-containing protein</fullName>
    </recommendedName>
</protein>
<evidence type="ECO:0000256" key="3">
    <source>
        <dbReference type="ARBA" id="ARBA00022833"/>
    </source>
</evidence>
<proteinExistence type="predicted"/>
<dbReference type="InterPro" id="IPR007588">
    <property type="entry name" value="Znf_FLYWCH"/>
</dbReference>
<keyword evidence="3" id="KW-0862">Zinc</keyword>
<dbReference type="GO" id="GO:0008270">
    <property type="term" value="F:zinc ion binding"/>
    <property type="evidence" value="ECO:0007669"/>
    <property type="project" value="UniProtKB-KW"/>
</dbReference>
<dbReference type="Proteomes" id="UP000663828">
    <property type="component" value="Unassembled WGS sequence"/>
</dbReference>
<keyword evidence="2" id="KW-0863">Zinc-finger</keyword>
<dbReference type="AlphaFoldDB" id="A0A816AK86"/>
<evidence type="ECO:0000259" key="4">
    <source>
        <dbReference type="Pfam" id="PF04500"/>
    </source>
</evidence>
<evidence type="ECO:0000313" key="5">
    <source>
        <dbReference type="EMBL" id="CAF1597353.1"/>
    </source>
</evidence>
<dbReference type="Pfam" id="PF04500">
    <property type="entry name" value="FLYWCH"/>
    <property type="match status" value="1"/>
</dbReference>
<evidence type="ECO:0000313" key="6">
    <source>
        <dbReference type="Proteomes" id="UP000663828"/>
    </source>
</evidence>
<organism evidence="5 6">
    <name type="scientific">Adineta ricciae</name>
    <name type="common">Rotifer</name>
    <dbReference type="NCBI Taxonomy" id="249248"/>
    <lineage>
        <taxon>Eukaryota</taxon>
        <taxon>Metazoa</taxon>
        <taxon>Spiralia</taxon>
        <taxon>Gnathifera</taxon>
        <taxon>Rotifera</taxon>
        <taxon>Eurotatoria</taxon>
        <taxon>Bdelloidea</taxon>
        <taxon>Adinetida</taxon>
        <taxon>Adinetidae</taxon>
        <taxon>Adineta</taxon>
    </lineage>
</organism>
<dbReference type="EMBL" id="CAJNOR010006521">
    <property type="protein sequence ID" value="CAF1597353.1"/>
    <property type="molecule type" value="Genomic_DNA"/>
</dbReference>
<gene>
    <name evidence="5" type="ORF">XAT740_LOCUS47269</name>
</gene>
<name>A0A816AK86_ADIRI</name>
<comment type="caution">
    <text evidence="5">The sequence shown here is derived from an EMBL/GenBank/DDBJ whole genome shotgun (WGS) entry which is preliminary data.</text>
</comment>
<evidence type="ECO:0000256" key="1">
    <source>
        <dbReference type="ARBA" id="ARBA00022723"/>
    </source>
</evidence>
<evidence type="ECO:0000256" key="2">
    <source>
        <dbReference type="ARBA" id="ARBA00022771"/>
    </source>
</evidence>
<accession>A0A816AK86</accession>
<sequence>MWSTNPSCSSSPDSYSMSCSMKNTSSKVHSYKSITASSSIGDIDTIVDGFTDYSSTYTDSPQQLNCSGEGGIISVYKNTRGGNFLRLDCYTYQINQSMANHIKWKCRQSRNMIECSAKIYSTKNLGTKQMPAYHNT</sequence>
<dbReference type="Gene3D" id="2.20.25.240">
    <property type="match status" value="1"/>
</dbReference>